<name>Q8TKU3_METAC</name>
<organism evidence="2 3">
    <name type="scientific">Methanosarcina acetivorans (strain ATCC 35395 / DSM 2834 / JCM 12185 / C2A)</name>
    <dbReference type="NCBI Taxonomy" id="188937"/>
    <lineage>
        <taxon>Archaea</taxon>
        <taxon>Methanobacteriati</taxon>
        <taxon>Methanobacteriota</taxon>
        <taxon>Stenosarchaea group</taxon>
        <taxon>Methanomicrobia</taxon>
        <taxon>Methanosarcinales</taxon>
        <taxon>Methanosarcinaceae</taxon>
        <taxon>Methanosarcina</taxon>
    </lineage>
</organism>
<keyword evidence="1" id="KW-1133">Transmembrane helix</keyword>
<protein>
    <submittedName>
        <fullName evidence="2">Uncharacterized protein</fullName>
    </submittedName>
</protein>
<feature type="transmembrane region" description="Helical" evidence="1">
    <location>
        <begin position="12"/>
        <end position="31"/>
    </location>
</feature>
<dbReference type="InParanoid" id="Q8TKU3"/>
<evidence type="ECO:0000313" key="3">
    <source>
        <dbReference type="Proteomes" id="UP000002487"/>
    </source>
</evidence>
<accession>Q8TKU3</accession>
<gene>
    <name evidence="2" type="ordered locus">MA_3301</name>
</gene>
<dbReference type="HOGENOM" id="CLU_2140185_0_0_2"/>
<keyword evidence="1" id="KW-0812">Transmembrane</keyword>
<dbReference type="EMBL" id="AE010299">
    <property type="protein sequence ID" value="AAM06671.1"/>
    <property type="molecule type" value="Genomic_DNA"/>
</dbReference>
<keyword evidence="1" id="KW-0472">Membrane</keyword>
<dbReference type="KEGG" id="mac:MA_3301"/>
<evidence type="ECO:0000256" key="1">
    <source>
        <dbReference type="SAM" id="Phobius"/>
    </source>
</evidence>
<keyword evidence="3" id="KW-1185">Reference proteome</keyword>
<feature type="transmembrane region" description="Helical" evidence="1">
    <location>
        <begin position="51"/>
        <end position="70"/>
    </location>
</feature>
<dbReference type="EnsemblBacteria" id="AAM06671">
    <property type="protein sequence ID" value="AAM06671"/>
    <property type="gene ID" value="MA_3301"/>
</dbReference>
<dbReference type="AlphaFoldDB" id="Q8TKU3"/>
<sequence>MEFKSFLIHLSNFVSFKVFSSFCSFSVFPFISRFSLSDIPVPATSLYPSLYLQLFLDIPYTLVFMNILGFDHILHSCLWHFFSLFANFTLFTSCSVSLQTFQSFEFMMNMKF</sequence>
<evidence type="ECO:0000313" key="2">
    <source>
        <dbReference type="EMBL" id="AAM06671.1"/>
    </source>
</evidence>
<dbReference type="Proteomes" id="UP000002487">
    <property type="component" value="Chromosome"/>
</dbReference>
<feature type="transmembrane region" description="Helical" evidence="1">
    <location>
        <begin position="77"/>
        <end position="98"/>
    </location>
</feature>
<proteinExistence type="predicted"/>
<reference evidence="2 3" key="1">
    <citation type="journal article" date="2002" name="Genome Res.">
        <title>The genome of Methanosarcina acetivorans reveals extensive metabolic and physiological diversity.</title>
        <authorList>
            <person name="Galagan J.E."/>
            <person name="Nusbaum C."/>
            <person name="Roy A."/>
            <person name="Endrizzi M.G."/>
            <person name="Macdonald P."/>
            <person name="FitzHugh W."/>
            <person name="Calvo S."/>
            <person name="Engels R."/>
            <person name="Smirnov S."/>
            <person name="Atnoor D."/>
            <person name="Brown A."/>
            <person name="Allen N."/>
            <person name="Naylor J."/>
            <person name="Stange-Thomann N."/>
            <person name="DeArellano K."/>
            <person name="Johnson R."/>
            <person name="Linton L."/>
            <person name="McEwan P."/>
            <person name="McKernan K."/>
            <person name="Talamas J."/>
            <person name="Tirrell A."/>
            <person name="Ye W."/>
            <person name="Zimmer A."/>
            <person name="Barber R.D."/>
            <person name="Cann I."/>
            <person name="Graham D.E."/>
            <person name="Grahame D.A."/>
            <person name="Guss A."/>
            <person name="Hedderich R."/>
            <person name="Ingram-Smith C."/>
            <person name="Kuettner C.H."/>
            <person name="Krzycki J.A."/>
            <person name="Leigh J.A."/>
            <person name="Li W."/>
            <person name="Liu J."/>
            <person name="Mukhopadhyay B."/>
            <person name="Reeve J.N."/>
            <person name="Smith K."/>
            <person name="Springer T.A."/>
            <person name="Umayam L.A."/>
            <person name="White O."/>
            <person name="White R.H."/>
            <person name="de Macario E.C."/>
            <person name="Ferry J.G."/>
            <person name="Jarrell K.F."/>
            <person name="Jing H."/>
            <person name="Macario A.J.L."/>
            <person name="Paulsen I."/>
            <person name="Pritchett M."/>
            <person name="Sowers K.R."/>
            <person name="Swanson R.V."/>
            <person name="Zinder S.H."/>
            <person name="Lander E."/>
            <person name="Metcalf W.W."/>
            <person name="Birren B."/>
        </authorList>
    </citation>
    <scope>NUCLEOTIDE SEQUENCE [LARGE SCALE GENOMIC DNA]</scope>
    <source>
        <strain evidence="3">ATCC 35395 / DSM 2834 / JCM 12185 / C2A</strain>
    </source>
</reference>